<accession>A0A2P7NSR7</accession>
<dbReference type="RefSeq" id="WP_106707706.1">
    <property type="nucleotide sequence ID" value="NZ_PXXU01000048.1"/>
</dbReference>
<gene>
    <name evidence="1" type="ORF">C7H79_13095</name>
</gene>
<evidence type="ECO:0008006" key="3">
    <source>
        <dbReference type="Google" id="ProtNLM"/>
    </source>
</evidence>
<organism evidence="1 2">
    <name type="scientific">Nitrosomonas supralitoralis</name>
    <dbReference type="NCBI Taxonomy" id="2116706"/>
    <lineage>
        <taxon>Bacteria</taxon>
        <taxon>Pseudomonadati</taxon>
        <taxon>Pseudomonadota</taxon>
        <taxon>Betaproteobacteria</taxon>
        <taxon>Nitrosomonadales</taxon>
        <taxon>Nitrosomonadaceae</taxon>
        <taxon>Nitrosomonas</taxon>
    </lineage>
</organism>
<proteinExistence type="predicted"/>
<reference evidence="1 2" key="1">
    <citation type="submission" date="2018-03" db="EMBL/GenBank/DDBJ databases">
        <title>Draft genome of Nitrosomonas supralitoralis APG5.</title>
        <authorList>
            <person name="Urakawa H."/>
            <person name="Lopez J.V."/>
        </authorList>
    </citation>
    <scope>NUCLEOTIDE SEQUENCE [LARGE SCALE GENOMIC DNA]</scope>
    <source>
        <strain evidence="1 2">APG5</strain>
    </source>
</reference>
<dbReference type="EMBL" id="PXXU01000048">
    <property type="protein sequence ID" value="PSJ16485.1"/>
    <property type="molecule type" value="Genomic_DNA"/>
</dbReference>
<comment type="caution">
    <text evidence="1">The sequence shown here is derived from an EMBL/GenBank/DDBJ whole genome shotgun (WGS) entry which is preliminary data.</text>
</comment>
<dbReference type="AlphaFoldDB" id="A0A2P7NSR7"/>
<evidence type="ECO:0000313" key="2">
    <source>
        <dbReference type="Proteomes" id="UP000241912"/>
    </source>
</evidence>
<sequence>MDTEVYLEFRTQTRGYTLLLETDLFGDWIVTRYWFGLKNGRGSTKQQLFSKWKDAFKEIERIEKIRLRRGYVRL</sequence>
<evidence type="ECO:0000313" key="1">
    <source>
        <dbReference type="EMBL" id="PSJ16485.1"/>
    </source>
</evidence>
<dbReference type="Proteomes" id="UP000241912">
    <property type="component" value="Unassembled WGS sequence"/>
</dbReference>
<dbReference type="OrthoDB" id="8812902at2"/>
<name>A0A2P7NSR7_9PROT</name>
<keyword evidence="2" id="KW-1185">Reference proteome</keyword>
<protein>
    <recommendedName>
        <fullName evidence="3">WGR domain-containing protein</fullName>
    </recommendedName>
</protein>